<keyword evidence="1" id="KW-0378">Hydrolase</keyword>
<evidence type="ECO:0000313" key="2">
    <source>
        <dbReference type="Proteomes" id="UP000735302"/>
    </source>
</evidence>
<dbReference type="PANTHER" id="PTHR45702:SF6">
    <property type="entry name" value="DISINTEGRIN AND METALLOPROTEINASE DOMAIN-CONTAINING PROTEIN 17"/>
    <property type="match status" value="1"/>
</dbReference>
<dbReference type="SUPFAM" id="SSF55486">
    <property type="entry name" value="Metalloproteases ('zincins'), catalytic domain"/>
    <property type="match status" value="1"/>
</dbReference>
<sequence>MLTPGIGVLHPEINAELIDSTGKTTPYTILKGNFYSGTIEGDATQEVDASELDGVWMAHIHTPGEFYAVEPLRLYDNRAHHRTMIVYRERDIKTGNETQKEPFCQEVFFDKPSKISTNNFNSGNTPARKHSAFLGRKSKNMHLYAESKDAPPGNEQLENDHFKSRFRYKRKSSNNKNHSKKAQDCDILAVVNYKMYKGIGTKNPSIIVQTLVHVYKLVDRVFRKTYFGWYAKTGYGILLRGVRIYTNYTALPGHFNSAGMSNDLLPILAAMTNDITFTRYCVAHMTVQDASGGTLGLAATAAASGRGWYNGICARLRSDSSRNVGVSNVQDSDGEILLMTVSTG</sequence>
<dbReference type="GO" id="GO:0004222">
    <property type="term" value="F:metalloendopeptidase activity"/>
    <property type="evidence" value="ECO:0007669"/>
    <property type="project" value="TreeGrafter"/>
</dbReference>
<protein>
    <submittedName>
        <fullName evidence="1">Disintegrin and metalloproteinase domain-containing protein 17-like</fullName>
    </submittedName>
</protein>
<name>A0AAV4AYP6_9GAST</name>
<dbReference type="GO" id="GO:0007219">
    <property type="term" value="P:Notch signaling pathway"/>
    <property type="evidence" value="ECO:0007669"/>
    <property type="project" value="TreeGrafter"/>
</dbReference>
<dbReference type="GO" id="GO:0006509">
    <property type="term" value="P:membrane protein ectodomain proteolysis"/>
    <property type="evidence" value="ECO:0007669"/>
    <property type="project" value="TreeGrafter"/>
</dbReference>
<dbReference type="GO" id="GO:0005886">
    <property type="term" value="C:plasma membrane"/>
    <property type="evidence" value="ECO:0007669"/>
    <property type="project" value="TreeGrafter"/>
</dbReference>
<dbReference type="Gene3D" id="3.40.390.10">
    <property type="entry name" value="Collagenase (Catalytic Domain)"/>
    <property type="match status" value="1"/>
</dbReference>
<keyword evidence="2" id="KW-1185">Reference proteome</keyword>
<accession>A0AAV4AYP6</accession>
<dbReference type="InterPro" id="IPR051489">
    <property type="entry name" value="ADAM_Metalloproteinase"/>
</dbReference>
<reference evidence="1 2" key="1">
    <citation type="journal article" date="2021" name="Elife">
        <title>Chloroplast acquisition without the gene transfer in kleptoplastic sea slugs, Plakobranchus ocellatus.</title>
        <authorList>
            <person name="Maeda T."/>
            <person name="Takahashi S."/>
            <person name="Yoshida T."/>
            <person name="Shimamura S."/>
            <person name="Takaki Y."/>
            <person name="Nagai Y."/>
            <person name="Toyoda A."/>
            <person name="Suzuki Y."/>
            <person name="Arimoto A."/>
            <person name="Ishii H."/>
            <person name="Satoh N."/>
            <person name="Nishiyama T."/>
            <person name="Hasebe M."/>
            <person name="Maruyama T."/>
            <person name="Minagawa J."/>
            <person name="Obokata J."/>
            <person name="Shigenobu S."/>
        </authorList>
    </citation>
    <scope>NUCLEOTIDE SEQUENCE [LARGE SCALE GENOMIC DNA]</scope>
</reference>
<dbReference type="Proteomes" id="UP000735302">
    <property type="component" value="Unassembled WGS sequence"/>
</dbReference>
<dbReference type="InterPro" id="IPR024079">
    <property type="entry name" value="MetalloPept_cat_dom_sf"/>
</dbReference>
<keyword evidence="1" id="KW-0482">Metalloprotease</keyword>
<proteinExistence type="predicted"/>
<gene>
    <name evidence="1" type="ORF">PoB_003812800</name>
</gene>
<organism evidence="1 2">
    <name type="scientific">Plakobranchus ocellatus</name>
    <dbReference type="NCBI Taxonomy" id="259542"/>
    <lineage>
        <taxon>Eukaryota</taxon>
        <taxon>Metazoa</taxon>
        <taxon>Spiralia</taxon>
        <taxon>Lophotrochozoa</taxon>
        <taxon>Mollusca</taxon>
        <taxon>Gastropoda</taxon>
        <taxon>Heterobranchia</taxon>
        <taxon>Euthyneura</taxon>
        <taxon>Panpulmonata</taxon>
        <taxon>Sacoglossa</taxon>
        <taxon>Placobranchoidea</taxon>
        <taxon>Plakobranchidae</taxon>
        <taxon>Plakobranchus</taxon>
    </lineage>
</organism>
<comment type="caution">
    <text evidence="1">The sequence shown here is derived from an EMBL/GenBank/DDBJ whole genome shotgun (WGS) entry which is preliminary data.</text>
</comment>
<evidence type="ECO:0000313" key="1">
    <source>
        <dbReference type="EMBL" id="GFO11623.1"/>
    </source>
</evidence>
<dbReference type="PANTHER" id="PTHR45702">
    <property type="entry name" value="ADAM10/ADAM17 METALLOPEPTIDASE FAMILY MEMBER"/>
    <property type="match status" value="1"/>
</dbReference>
<keyword evidence="1" id="KW-0645">Protease</keyword>
<dbReference type="EMBL" id="BLXT01004325">
    <property type="protein sequence ID" value="GFO11623.1"/>
    <property type="molecule type" value="Genomic_DNA"/>
</dbReference>
<dbReference type="AlphaFoldDB" id="A0AAV4AYP6"/>